<dbReference type="AlphaFoldDB" id="A0A0C9SX35"/>
<protein>
    <submittedName>
        <fullName evidence="2">Uncharacterized protein</fullName>
    </submittedName>
</protein>
<feature type="transmembrane region" description="Helical" evidence="1">
    <location>
        <begin position="130"/>
        <end position="149"/>
    </location>
</feature>
<reference evidence="3" key="2">
    <citation type="submission" date="2015-01" db="EMBL/GenBank/DDBJ databases">
        <title>Evolutionary Origins and Diversification of the Mycorrhizal Mutualists.</title>
        <authorList>
            <consortium name="DOE Joint Genome Institute"/>
            <consortium name="Mycorrhizal Genomics Consortium"/>
            <person name="Kohler A."/>
            <person name="Kuo A."/>
            <person name="Nagy L.G."/>
            <person name="Floudas D."/>
            <person name="Copeland A."/>
            <person name="Barry K.W."/>
            <person name="Cichocki N."/>
            <person name="Veneault-Fourrey C."/>
            <person name="LaButti K."/>
            <person name="Lindquist E.A."/>
            <person name="Lipzen A."/>
            <person name="Lundell T."/>
            <person name="Morin E."/>
            <person name="Murat C."/>
            <person name="Riley R."/>
            <person name="Ohm R."/>
            <person name="Sun H."/>
            <person name="Tunlid A."/>
            <person name="Henrissat B."/>
            <person name="Grigoriev I.V."/>
            <person name="Hibbett D.S."/>
            <person name="Martin F."/>
        </authorList>
    </citation>
    <scope>NUCLEOTIDE SEQUENCE [LARGE SCALE GENOMIC DNA]</scope>
    <source>
        <strain evidence="3">ATCC 200175</strain>
    </source>
</reference>
<dbReference type="OrthoDB" id="2657661at2759"/>
<accession>A0A0C9SX35</accession>
<dbReference type="Proteomes" id="UP000053647">
    <property type="component" value="Unassembled WGS sequence"/>
</dbReference>
<keyword evidence="1" id="KW-0472">Membrane</keyword>
<dbReference type="EMBL" id="KN819863">
    <property type="protein sequence ID" value="KIJ07525.1"/>
    <property type="molecule type" value="Genomic_DNA"/>
</dbReference>
<keyword evidence="1" id="KW-1133">Transmembrane helix</keyword>
<gene>
    <name evidence="2" type="ORF">PAXINDRAFT_102922</name>
</gene>
<name>A0A0C9SX35_PAXIN</name>
<evidence type="ECO:0000313" key="2">
    <source>
        <dbReference type="EMBL" id="KIJ07525.1"/>
    </source>
</evidence>
<evidence type="ECO:0000256" key="1">
    <source>
        <dbReference type="SAM" id="Phobius"/>
    </source>
</evidence>
<sequence>MGLRKLIKARFVGRIMYTFYRVYFLNFHGEECARLNFDQTIHGWRYHPSWLMATCAPLLFMAPVTSVRSLHRIFVDEIASKEKWNTFINKLNSQLQDTNLLATVLLNANVGFLAIQSVDDGAGTSLRQLASYMSLVASMASIILGLVFVGHHRTESRNTALEAAKFLYRLQHKRHGLETLGIIYSLPYAFLIMVLFFVAFVSEWCGPGNISSRTSVGSFLFLIALLVAWCIWTSKEQTGHWWFQPDPDQVELEDLEEDDEAFCIPRFGLLRRLIPPSWTRNQADPELLPESHPMQDIARPHDAPDQPYNAITITLHQPTLLLAPST</sequence>
<feature type="transmembrane region" description="Helical" evidence="1">
    <location>
        <begin position="179"/>
        <end position="202"/>
    </location>
</feature>
<keyword evidence="1" id="KW-0812">Transmembrane</keyword>
<organism evidence="2 3">
    <name type="scientific">Paxillus involutus ATCC 200175</name>
    <dbReference type="NCBI Taxonomy" id="664439"/>
    <lineage>
        <taxon>Eukaryota</taxon>
        <taxon>Fungi</taxon>
        <taxon>Dikarya</taxon>
        <taxon>Basidiomycota</taxon>
        <taxon>Agaricomycotina</taxon>
        <taxon>Agaricomycetes</taxon>
        <taxon>Agaricomycetidae</taxon>
        <taxon>Boletales</taxon>
        <taxon>Paxilineae</taxon>
        <taxon>Paxillaceae</taxon>
        <taxon>Paxillus</taxon>
    </lineage>
</organism>
<dbReference type="HOGENOM" id="CLU_069879_0_0_1"/>
<reference evidence="2 3" key="1">
    <citation type="submission" date="2014-06" db="EMBL/GenBank/DDBJ databases">
        <authorList>
            <consortium name="DOE Joint Genome Institute"/>
            <person name="Kuo A."/>
            <person name="Kohler A."/>
            <person name="Nagy L.G."/>
            <person name="Floudas D."/>
            <person name="Copeland A."/>
            <person name="Barry K.W."/>
            <person name="Cichocki N."/>
            <person name="Veneault-Fourrey C."/>
            <person name="LaButti K."/>
            <person name="Lindquist E.A."/>
            <person name="Lipzen A."/>
            <person name="Lundell T."/>
            <person name="Morin E."/>
            <person name="Murat C."/>
            <person name="Sun H."/>
            <person name="Tunlid A."/>
            <person name="Henrissat B."/>
            <person name="Grigoriev I.V."/>
            <person name="Hibbett D.S."/>
            <person name="Martin F."/>
            <person name="Nordberg H.P."/>
            <person name="Cantor M.N."/>
            <person name="Hua S.X."/>
        </authorList>
    </citation>
    <scope>NUCLEOTIDE SEQUENCE [LARGE SCALE GENOMIC DNA]</scope>
    <source>
        <strain evidence="2 3">ATCC 200175</strain>
    </source>
</reference>
<evidence type="ECO:0000313" key="3">
    <source>
        <dbReference type="Proteomes" id="UP000053647"/>
    </source>
</evidence>
<proteinExistence type="predicted"/>
<keyword evidence="3" id="KW-1185">Reference proteome</keyword>
<feature type="transmembrane region" description="Helical" evidence="1">
    <location>
        <begin position="100"/>
        <end position="118"/>
    </location>
</feature>
<feature type="transmembrane region" description="Helical" evidence="1">
    <location>
        <begin position="214"/>
        <end position="232"/>
    </location>
</feature>